<dbReference type="GO" id="GO:0009055">
    <property type="term" value="F:electron transfer activity"/>
    <property type="evidence" value="ECO:0007669"/>
    <property type="project" value="TreeGrafter"/>
</dbReference>
<dbReference type="EMBL" id="JAUMVS010000408">
    <property type="protein sequence ID" value="MDO4842992.1"/>
    <property type="molecule type" value="Genomic_DNA"/>
</dbReference>
<evidence type="ECO:0000256" key="1">
    <source>
        <dbReference type="ARBA" id="ARBA00022448"/>
    </source>
</evidence>
<dbReference type="InterPro" id="IPR024934">
    <property type="entry name" value="Rubredoxin-like_dom"/>
</dbReference>
<evidence type="ECO:0000313" key="8">
    <source>
        <dbReference type="Proteomes" id="UP001168575"/>
    </source>
</evidence>
<evidence type="ECO:0000313" key="7">
    <source>
        <dbReference type="EMBL" id="MDO4842992.1"/>
    </source>
</evidence>
<evidence type="ECO:0000256" key="5">
    <source>
        <dbReference type="RuleBase" id="RU003820"/>
    </source>
</evidence>
<dbReference type="InterPro" id="IPR024935">
    <property type="entry name" value="Rubredoxin_dom"/>
</dbReference>
<evidence type="ECO:0000256" key="4">
    <source>
        <dbReference type="ARBA" id="ARBA00023004"/>
    </source>
</evidence>
<dbReference type="Proteomes" id="UP001168575">
    <property type="component" value="Unassembled WGS sequence"/>
</dbReference>
<dbReference type="GO" id="GO:0043448">
    <property type="term" value="P:alkane catabolic process"/>
    <property type="evidence" value="ECO:0007669"/>
    <property type="project" value="TreeGrafter"/>
</dbReference>
<keyword evidence="4 5" id="KW-0408">Iron</keyword>
<dbReference type="PROSITE" id="PS50903">
    <property type="entry name" value="RUBREDOXIN_LIKE"/>
    <property type="match status" value="1"/>
</dbReference>
<proteinExistence type="inferred from homology"/>
<dbReference type="GO" id="GO:0005506">
    <property type="term" value="F:iron ion binding"/>
    <property type="evidence" value="ECO:0007669"/>
    <property type="project" value="UniProtKB-UniRule"/>
</dbReference>
<keyword evidence="8" id="KW-1185">Reference proteome</keyword>
<reference evidence="7" key="1">
    <citation type="submission" date="2023-07" db="EMBL/GenBank/DDBJ databases">
        <title>Between Cages and Wild: Unraveling the Impact of Captivity on Animal Microbiomes and Antimicrobial Resistance.</title>
        <authorList>
            <person name="Schmartz G.P."/>
            <person name="Rehner J."/>
            <person name="Schuff M.J."/>
            <person name="Becker S.L."/>
            <person name="Kravczyk M."/>
            <person name="Gurevich A."/>
            <person name="Francke R."/>
            <person name="Mueller R."/>
            <person name="Keller V."/>
            <person name="Keller A."/>
        </authorList>
    </citation>
    <scope>NUCLEOTIDE SEQUENCE</scope>
    <source>
        <strain evidence="7">S12M_St_49</strain>
    </source>
</reference>
<comment type="cofactor">
    <cofactor evidence="5">
        <name>Fe(3+)</name>
        <dbReference type="ChEBI" id="CHEBI:29034"/>
    </cofactor>
</comment>
<dbReference type="PRINTS" id="PR00163">
    <property type="entry name" value="RUBREDOXIN"/>
</dbReference>
<evidence type="ECO:0000256" key="2">
    <source>
        <dbReference type="ARBA" id="ARBA00022723"/>
    </source>
</evidence>
<keyword evidence="1" id="KW-0813">Transport</keyword>
<comment type="similarity">
    <text evidence="5">Belongs to the rubredoxin family.</text>
</comment>
<dbReference type="InterPro" id="IPR050526">
    <property type="entry name" value="Rubredoxin_ET"/>
</dbReference>
<dbReference type="CDD" id="cd00730">
    <property type="entry name" value="rubredoxin"/>
    <property type="match status" value="1"/>
</dbReference>
<dbReference type="Gene3D" id="2.20.28.10">
    <property type="match status" value="1"/>
</dbReference>
<dbReference type="Pfam" id="PF00301">
    <property type="entry name" value="Rubredoxin"/>
    <property type="match status" value="1"/>
</dbReference>
<name>A0AA43RJL5_9ACTN</name>
<accession>A0AA43RJL5</accession>
<protein>
    <recommendedName>
        <fullName evidence="5">Rubredoxin</fullName>
    </recommendedName>
</protein>
<comment type="caution">
    <text evidence="7">The sequence shown here is derived from an EMBL/GenBank/DDBJ whole genome shotgun (WGS) entry which is preliminary data.</text>
</comment>
<dbReference type="SUPFAM" id="SSF57802">
    <property type="entry name" value="Rubredoxin-like"/>
    <property type="match status" value="1"/>
</dbReference>
<dbReference type="PANTHER" id="PTHR47627:SF1">
    <property type="entry name" value="RUBREDOXIN-1-RELATED"/>
    <property type="match status" value="1"/>
</dbReference>
<dbReference type="PANTHER" id="PTHR47627">
    <property type="entry name" value="RUBREDOXIN"/>
    <property type="match status" value="1"/>
</dbReference>
<organism evidence="7 8">
    <name type="scientific">Phoenicibacter congonensis</name>
    <dbReference type="NCBI Taxonomy" id="1944646"/>
    <lineage>
        <taxon>Bacteria</taxon>
        <taxon>Bacillati</taxon>
        <taxon>Actinomycetota</taxon>
        <taxon>Coriobacteriia</taxon>
        <taxon>Eggerthellales</taxon>
        <taxon>Eggerthellaceae</taxon>
        <taxon>Phoenicibacter</taxon>
    </lineage>
</organism>
<dbReference type="FunFam" id="2.20.28.10:FF:000001">
    <property type="entry name" value="Rubredoxin"/>
    <property type="match status" value="1"/>
</dbReference>
<evidence type="ECO:0000259" key="6">
    <source>
        <dbReference type="PROSITE" id="PS50903"/>
    </source>
</evidence>
<feature type="domain" description="Rubredoxin-like" evidence="6">
    <location>
        <begin position="2"/>
        <end position="51"/>
    </location>
</feature>
<keyword evidence="2 5" id="KW-0479">Metal-binding</keyword>
<gene>
    <name evidence="7" type="ORF">Q3982_09980</name>
</gene>
<keyword evidence="3 5" id="KW-0249">Electron transport</keyword>
<evidence type="ECO:0000256" key="3">
    <source>
        <dbReference type="ARBA" id="ARBA00022982"/>
    </source>
</evidence>
<sequence length="56" mass="6312">MKYICTVCGFEYDEEVGYPEAGIAPVTKWEEVPEDFECPLCSVGKELFEASEEGEQ</sequence>
<dbReference type="AlphaFoldDB" id="A0AA43RJL5"/>